<keyword evidence="2" id="KW-1185">Reference proteome</keyword>
<evidence type="ECO:0000313" key="2">
    <source>
        <dbReference type="Proteomes" id="UP000267003"/>
    </source>
</evidence>
<dbReference type="AlphaFoldDB" id="A0A3A8P3F3"/>
<dbReference type="EMBL" id="RAWK01000491">
    <property type="protein sequence ID" value="RKH51086.1"/>
    <property type="molecule type" value="Genomic_DNA"/>
</dbReference>
<name>A0A3A8P3F3_9BACT</name>
<sequence length="350" mass="39650">MKPRIAVTADDTDWRMPGDGPGLLLTVPSWRHWRQRPLLHVEATRPYLLRVMLGGQPLFWMRVDDWWNGCAWLRGPAKLADAFPRILAEEARRHPEPGSPGWWAAWTRWWTHHFETSEPSLLHSGRWCLRPLQVAPVAQAQGYSTVPIIGSGVLPEPPCELHAALRFPPFRSEDWSWAEAGRLPERSGGVMPLRAPSPEDDGRVKAWRKHVRDGTLPPVLLMYFALAERWLVVDGHDRLHAALLEGREPPLLGLWSFTETPVTEDLSTLFRQDGAMKAAELRLRAKPGEVDAVNRSLPRDHALVHRLAVTRAFPLRGGAATWQAEVTAWRKWSGVTVQPDDWADFVSTRG</sequence>
<reference evidence="2" key="1">
    <citation type="submission" date="2018-09" db="EMBL/GenBank/DDBJ databases">
        <authorList>
            <person name="Livingstone P.G."/>
            <person name="Whitworth D.E."/>
        </authorList>
    </citation>
    <scope>NUCLEOTIDE SEQUENCE [LARGE SCALE GENOMIC DNA]</scope>
    <source>
        <strain evidence="2">AB050A</strain>
    </source>
</reference>
<accession>A0A3A8P3F3</accession>
<organism evidence="1 2">
    <name type="scientific">Corallococcus aberystwythensis</name>
    <dbReference type="NCBI Taxonomy" id="2316722"/>
    <lineage>
        <taxon>Bacteria</taxon>
        <taxon>Pseudomonadati</taxon>
        <taxon>Myxococcota</taxon>
        <taxon>Myxococcia</taxon>
        <taxon>Myxococcales</taxon>
        <taxon>Cystobacterineae</taxon>
        <taxon>Myxococcaceae</taxon>
        <taxon>Corallococcus</taxon>
    </lineage>
</organism>
<comment type="caution">
    <text evidence="1">The sequence shown here is derived from an EMBL/GenBank/DDBJ whole genome shotgun (WGS) entry which is preliminary data.</text>
</comment>
<gene>
    <name evidence="1" type="ORF">D7W81_40745</name>
</gene>
<proteinExistence type="predicted"/>
<dbReference type="Proteomes" id="UP000267003">
    <property type="component" value="Unassembled WGS sequence"/>
</dbReference>
<evidence type="ECO:0000313" key="1">
    <source>
        <dbReference type="EMBL" id="RKH51086.1"/>
    </source>
</evidence>
<protein>
    <submittedName>
        <fullName evidence="1">Uncharacterized protein</fullName>
    </submittedName>
</protein>
<dbReference type="OrthoDB" id="1490466at2"/>
<dbReference type="RefSeq" id="WP_120560692.1">
    <property type="nucleotide sequence ID" value="NZ_RAWK01000491.1"/>
</dbReference>